<reference evidence="5 6" key="1">
    <citation type="submission" date="2017-04" db="EMBL/GenBank/DDBJ databases">
        <authorList>
            <person name="Varghese N."/>
            <person name="Submissions S."/>
        </authorList>
    </citation>
    <scope>NUCLEOTIDE SEQUENCE [LARGE SCALE GENOMIC DNA]</scope>
    <source>
        <strain evidence="5 6">DSM 9789</strain>
    </source>
</reference>
<sequence>MIRNTRETEIYVELYKDGGINTGDPVLNHMVKTMFFYANIPVTVNAKFDLRHHLWEDLGITIGLEINRVKKDNIKRYGYSIIPMDDALIICSIDFSRSYLNMDVDFKDEEGFEISLIHEFLNALSRTSNITMHFIKMSGENAHHISECMFKALGFSLRSALEASDRIESTKGSI</sequence>
<dbReference type="PANTHER" id="PTHR23133">
    <property type="entry name" value="IMIDAZOLEGLYCEROL-PHOSPHATE DEHYDRATASE HIS7"/>
    <property type="match status" value="1"/>
</dbReference>
<dbReference type="PROSITE" id="PS00955">
    <property type="entry name" value="IGP_DEHYDRATASE_2"/>
    <property type="match status" value="1"/>
</dbReference>
<protein>
    <submittedName>
        <fullName evidence="5">Imidazoleglycerol-phosphate dehydratase</fullName>
    </submittedName>
</protein>
<dbReference type="NCBIfam" id="NF002114">
    <property type="entry name" value="PRK00951.2-4"/>
    <property type="match status" value="1"/>
</dbReference>
<dbReference type="InterPro" id="IPR020568">
    <property type="entry name" value="Ribosomal_Su5_D2-typ_SF"/>
</dbReference>
<accession>A0A8G2FWX3</accession>
<keyword evidence="2" id="KW-0028">Amino-acid biosynthesis</keyword>
<dbReference type="AlphaFoldDB" id="A0A8G2FWX3"/>
<dbReference type="EMBL" id="FWYE01000002">
    <property type="protein sequence ID" value="SMD31009.1"/>
    <property type="molecule type" value="Genomic_DNA"/>
</dbReference>
<keyword evidence="3" id="KW-0368">Histidine biosynthesis</keyword>
<evidence type="ECO:0000256" key="4">
    <source>
        <dbReference type="ARBA" id="ARBA00023239"/>
    </source>
</evidence>
<dbReference type="InterPro" id="IPR000807">
    <property type="entry name" value="ImidazoleglycerolP_deHydtase"/>
</dbReference>
<dbReference type="GO" id="GO:0004424">
    <property type="term" value="F:imidazoleglycerol-phosphate dehydratase activity"/>
    <property type="evidence" value="ECO:0007669"/>
    <property type="project" value="InterPro"/>
</dbReference>
<name>A0A8G2FWX3_PICTO</name>
<dbReference type="GO" id="GO:0000105">
    <property type="term" value="P:L-histidine biosynthetic process"/>
    <property type="evidence" value="ECO:0007669"/>
    <property type="project" value="UniProtKB-UniPathway"/>
</dbReference>
<dbReference type="Gene3D" id="3.30.230.40">
    <property type="entry name" value="Imidazole glycerol phosphate dehydratase, domain 1"/>
    <property type="match status" value="2"/>
</dbReference>
<dbReference type="UniPathway" id="UPA00031">
    <property type="reaction ID" value="UER00011"/>
</dbReference>
<comment type="pathway">
    <text evidence="1">Amino-acid biosynthesis; L-histidine biosynthesis; L-histidine from 5-phospho-alpha-D-ribose 1-diphosphate: step 6/9.</text>
</comment>
<dbReference type="PANTHER" id="PTHR23133:SF2">
    <property type="entry name" value="IMIDAZOLEGLYCEROL-PHOSPHATE DEHYDRATASE"/>
    <property type="match status" value="1"/>
</dbReference>
<evidence type="ECO:0000313" key="5">
    <source>
        <dbReference type="EMBL" id="SMD31009.1"/>
    </source>
</evidence>
<evidence type="ECO:0000256" key="2">
    <source>
        <dbReference type="ARBA" id="ARBA00022605"/>
    </source>
</evidence>
<keyword evidence="4" id="KW-0456">Lyase</keyword>
<dbReference type="Proteomes" id="UP000192315">
    <property type="component" value="Unassembled WGS sequence"/>
</dbReference>
<dbReference type="InterPro" id="IPR038494">
    <property type="entry name" value="IGPD_sf"/>
</dbReference>
<dbReference type="InterPro" id="IPR020565">
    <property type="entry name" value="ImidazoleglycerP_deHydtase_CS"/>
</dbReference>
<organism evidence="5 6">
    <name type="scientific">Picrophilus torridus (strain ATCC 700027 / DSM 9790 / JCM 10055 / NBRC 100828 / KAW 2/3)</name>
    <dbReference type="NCBI Taxonomy" id="1122961"/>
    <lineage>
        <taxon>Archaea</taxon>
        <taxon>Methanobacteriati</taxon>
        <taxon>Thermoplasmatota</taxon>
        <taxon>Thermoplasmata</taxon>
        <taxon>Thermoplasmatales</taxon>
        <taxon>Picrophilaceae</taxon>
        <taxon>Picrophilus</taxon>
    </lineage>
</organism>
<evidence type="ECO:0000256" key="1">
    <source>
        <dbReference type="ARBA" id="ARBA00005047"/>
    </source>
</evidence>
<evidence type="ECO:0000313" key="6">
    <source>
        <dbReference type="Proteomes" id="UP000192315"/>
    </source>
</evidence>
<comment type="caution">
    <text evidence="5">The sequence shown here is derived from an EMBL/GenBank/DDBJ whole genome shotgun (WGS) entry which is preliminary data.</text>
</comment>
<gene>
    <name evidence="5" type="ORF">SAMN02745355_0927</name>
</gene>
<dbReference type="SUPFAM" id="SSF54211">
    <property type="entry name" value="Ribosomal protein S5 domain 2-like"/>
    <property type="match status" value="2"/>
</dbReference>
<proteinExistence type="predicted"/>
<keyword evidence="6" id="KW-1185">Reference proteome</keyword>
<dbReference type="Pfam" id="PF00475">
    <property type="entry name" value="IGPD"/>
    <property type="match status" value="1"/>
</dbReference>
<evidence type="ECO:0000256" key="3">
    <source>
        <dbReference type="ARBA" id="ARBA00023102"/>
    </source>
</evidence>
<dbReference type="RefSeq" id="WP_084272820.1">
    <property type="nucleotide sequence ID" value="NZ_FWYE01000002.1"/>
</dbReference>